<protein>
    <submittedName>
        <fullName evidence="11">Aquaporin</fullName>
    </submittedName>
</protein>
<feature type="transmembrane region" description="Helical" evidence="9">
    <location>
        <begin position="231"/>
        <end position="250"/>
    </location>
</feature>
<accession>A0A1I8A3B6</accession>
<evidence type="ECO:0000256" key="3">
    <source>
        <dbReference type="ARBA" id="ARBA00022448"/>
    </source>
</evidence>
<dbReference type="InterPro" id="IPR000425">
    <property type="entry name" value="MIP"/>
</dbReference>
<evidence type="ECO:0000256" key="6">
    <source>
        <dbReference type="ARBA" id="ARBA00023136"/>
    </source>
</evidence>
<evidence type="ECO:0000313" key="10">
    <source>
        <dbReference type="Proteomes" id="UP000095287"/>
    </source>
</evidence>
<dbReference type="Gene3D" id="1.20.1080.10">
    <property type="entry name" value="Glycerol uptake facilitator protein"/>
    <property type="match status" value="1"/>
</dbReference>
<evidence type="ECO:0000256" key="1">
    <source>
        <dbReference type="ARBA" id="ARBA00004141"/>
    </source>
</evidence>
<dbReference type="PANTHER" id="PTHR43829">
    <property type="entry name" value="AQUAPORIN OR AQUAGLYCEROPORIN RELATED"/>
    <property type="match status" value="1"/>
</dbReference>
<keyword evidence="4 8" id="KW-0812">Transmembrane</keyword>
<dbReference type="InterPro" id="IPR050363">
    <property type="entry name" value="MIP/Aquaporin"/>
</dbReference>
<comment type="similarity">
    <text evidence="2 8">Belongs to the MIP/aquaporin (TC 1.A.8) family.</text>
</comment>
<evidence type="ECO:0000256" key="7">
    <source>
        <dbReference type="ARBA" id="ARBA00045280"/>
    </source>
</evidence>
<evidence type="ECO:0000256" key="9">
    <source>
        <dbReference type="SAM" id="Phobius"/>
    </source>
</evidence>
<dbReference type="Proteomes" id="UP000095287">
    <property type="component" value="Unplaced"/>
</dbReference>
<dbReference type="GO" id="GO:0015250">
    <property type="term" value="F:water channel activity"/>
    <property type="evidence" value="ECO:0007669"/>
    <property type="project" value="TreeGrafter"/>
</dbReference>
<dbReference type="WBParaSite" id="L893_g32261.t1">
    <property type="protein sequence ID" value="L893_g32261.t1"/>
    <property type="gene ID" value="L893_g32261"/>
</dbReference>
<organism evidence="10 11">
    <name type="scientific">Steinernema glaseri</name>
    <dbReference type="NCBI Taxonomy" id="37863"/>
    <lineage>
        <taxon>Eukaryota</taxon>
        <taxon>Metazoa</taxon>
        <taxon>Ecdysozoa</taxon>
        <taxon>Nematoda</taxon>
        <taxon>Chromadorea</taxon>
        <taxon>Rhabditida</taxon>
        <taxon>Tylenchina</taxon>
        <taxon>Panagrolaimomorpha</taxon>
        <taxon>Strongyloidoidea</taxon>
        <taxon>Steinernematidae</taxon>
        <taxon>Steinernema</taxon>
    </lineage>
</organism>
<feature type="transmembrane region" description="Helical" evidence="9">
    <location>
        <begin position="58"/>
        <end position="81"/>
    </location>
</feature>
<reference evidence="11" key="1">
    <citation type="submission" date="2016-11" db="UniProtKB">
        <authorList>
            <consortium name="WormBaseParasite"/>
        </authorList>
    </citation>
    <scope>IDENTIFICATION</scope>
</reference>
<evidence type="ECO:0000256" key="5">
    <source>
        <dbReference type="ARBA" id="ARBA00022989"/>
    </source>
</evidence>
<keyword evidence="6 9" id="KW-0472">Membrane</keyword>
<dbReference type="AlphaFoldDB" id="A0A1I8A3B6"/>
<dbReference type="GO" id="GO:0016323">
    <property type="term" value="C:basolateral plasma membrane"/>
    <property type="evidence" value="ECO:0007669"/>
    <property type="project" value="TreeGrafter"/>
</dbReference>
<name>A0A1I8A3B6_9BILA</name>
<dbReference type="InterPro" id="IPR023271">
    <property type="entry name" value="Aquaporin-like"/>
</dbReference>
<dbReference type="GO" id="GO:0015254">
    <property type="term" value="F:glycerol channel activity"/>
    <property type="evidence" value="ECO:0007669"/>
    <property type="project" value="TreeGrafter"/>
</dbReference>
<evidence type="ECO:0000313" key="11">
    <source>
        <dbReference type="WBParaSite" id="L893_g32261.t1"/>
    </source>
</evidence>
<proteinExistence type="inferred from homology"/>
<comment type="function">
    <text evidence="7">Aquaglyceroporin that may modulate the water content and osmolytes during anhydrobiosis.</text>
</comment>
<dbReference type="SUPFAM" id="SSF81338">
    <property type="entry name" value="Aquaporin-like"/>
    <property type="match status" value="1"/>
</dbReference>
<evidence type="ECO:0000256" key="8">
    <source>
        <dbReference type="RuleBase" id="RU000477"/>
    </source>
</evidence>
<feature type="transmembrane region" description="Helical" evidence="9">
    <location>
        <begin position="20"/>
        <end position="38"/>
    </location>
</feature>
<keyword evidence="10" id="KW-1185">Reference proteome</keyword>
<evidence type="ECO:0000256" key="4">
    <source>
        <dbReference type="ARBA" id="ARBA00022692"/>
    </source>
</evidence>
<dbReference type="PANTHER" id="PTHR43829:SF27">
    <property type="entry name" value="AQUAPORIN-3"/>
    <property type="match status" value="1"/>
</dbReference>
<dbReference type="PRINTS" id="PR00783">
    <property type="entry name" value="MINTRINSICP"/>
</dbReference>
<keyword evidence="3 8" id="KW-0813">Transport</keyword>
<dbReference type="Pfam" id="PF00230">
    <property type="entry name" value="MIP"/>
    <property type="match status" value="1"/>
</dbReference>
<keyword evidence="5 9" id="KW-1133">Transmembrane helix</keyword>
<comment type="subcellular location">
    <subcellularLocation>
        <location evidence="1">Membrane</location>
        <topology evidence="1">Multi-pass membrane protein</topology>
    </subcellularLocation>
</comment>
<feature type="transmembrane region" description="Helical" evidence="9">
    <location>
        <begin position="183"/>
        <end position="201"/>
    </location>
</feature>
<sequence>MTTNILNRLKAKVGIRDDLARCALCECVCTAFYMYVGFCSNANYVISRQPEHQYFAGQFAWGMGQLFSVQMGFAISAVSFFQYTFGRIGLRRMLFYWVAQFFGAFCGAALTFLTYYDGINDFDGGHRQVYGPNATAGIFATYPRGYLSVTGAIIDQIACTAVMCICISLITDRNNQIPRFLQPLFHGLMICIIGMAVANAGNGMNPARDLAPRLFTYIAGYGIEVFSYRNYTWFWIPIVFPMPNVANMWIQYVKDTQLVTL</sequence>
<evidence type="ECO:0000256" key="2">
    <source>
        <dbReference type="ARBA" id="ARBA00006175"/>
    </source>
</evidence>
<feature type="transmembrane region" description="Helical" evidence="9">
    <location>
        <begin position="146"/>
        <end position="171"/>
    </location>
</feature>
<feature type="transmembrane region" description="Helical" evidence="9">
    <location>
        <begin position="93"/>
        <end position="116"/>
    </location>
</feature>